<reference evidence="7 8" key="1">
    <citation type="submission" date="2021-05" db="EMBL/GenBank/DDBJ databases">
        <title>A Polyphasic approach of four new species of the genus Ohtaekwangia: Ohtaekwangia histidinii sp. nov., Ohtaekwangia cretensis sp. nov., Ohtaekwangia indiensis sp. nov., Ohtaekwangia reichenbachii sp. nov. from diverse environment.</title>
        <authorList>
            <person name="Octaviana S."/>
        </authorList>
    </citation>
    <scope>NUCLEOTIDE SEQUENCE [LARGE SCALE GENOMIC DNA]</scope>
    <source>
        <strain evidence="7 8">PWU4</strain>
    </source>
</reference>
<feature type="transmembrane region" description="Helical" evidence="5">
    <location>
        <begin position="124"/>
        <end position="147"/>
    </location>
</feature>
<dbReference type="GO" id="GO:0016874">
    <property type="term" value="F:ligase activity"/>
    <property type="evidence" value="ECO:0007669"/>
    <property type="project" value="UniProtKB-KW"/>
</dbReference>
<feature type="transmembrane region" description="Helical" evidence="5">
    <location>
        <begin position="363"/>
        <end position="379"/>
    </location>
</feature>
<evidence type="ECO:0000256" key="3">
    <source>
        <dbReference type="ARBA" id="ARBA00022989"/>
    </source>
</evidence>
<feature type="transmembrane region" description="Helical" evidence="5">
    <location>
        <begin position="245"/>
        <end position="265"/>
    </location>
</feature>
<evidence type="ECO:0000256" key="4">
    <source>
        <dbReference type="ARBA" id="ARBA00023136"/>
    </source>
</evidence>
<feature type="transmembrane region" description="Helical" evidence="5">
    <location>
        <begin position="167"/>
        <end position="186"/>
    </location>
</feature>
<organism evidence="7 8">
    <name type="scientific">Chryseosolibacter histidini</name>
    <dbReference type="NCBI Taxonomy" id="2782349"/>
    <lineage>
        <taxon>Bacteria</taxon>
        <taxon>Pseudomonadati</taxon>
        <taxon>Bacteroidota</taxon>
        <taxon>Cytophagia</taxon>
        <taxon>Cytophagales</taxon>
        <taxon>Chryseotaleaceae</taxon>
        <taxon>Chryseosolibacter</taxon>
    </lineage>
</organism>
<dbReference type="Proteomes" id="UP001319200">
    <property type="component" value="Unassembled WGS sequence"/>
</dbReference>
<gene>
    <name evidence="7" type="ORF">KK083_28810</name>
</gene>
<dbReference type="GO" id="GO:0016020">
    <property type="term" value="C:membrane"/>
    <property type="evidence" value="ECO:0007669"/>
    <property type="project" value="UniProtKB-SubCell"/>
</dbReference>
<evidence type="ECO:0000256" key="5">
    <source>
        <dbReference type="SAM" id="Phobius"/>
    </source>
</evidence>
<protein>
    <submittedName>
        <fullName evidence="7">O-antigen ligase family protein</fullName>
    </submittedName>
</protein>
<evidence type="ECO:0000256" key="1">
    <source>
        <dbReference type="ARBA" id="ARBA00004141"/>
    </source>
</evidence>
<feature type="transmembrane region" description="Helical" evidence="5">
    <location>
        <begin position="333"/>
        <end position="356"/>
    </location>
</feature>
<sequence length="406" mass="47525">MPEIMQPDLSEVKMDLWVRRVASLLPLLIAFTMPMPVKLNSFSILLNTFVFLVIGIKYRILDFGFTKTGLFRAMTWLFFILVVGLIHTEDLRLGKFELEKNFTLLVFPFLIYQWKTFHVKIEKLLWAFIIGCVLVTCYGFFYCYFLLEGELRTYAFDLGHSYYTRFISIHPTYLAVYFAVIFFYLLQFYSAHTQKMSGWSKVGIVSLLAYAVFMLLFLRSRIALFTWCLLLVIYLLRGRSRSAQVIVTAALLLLLLLLSFDNTYFSSIDYWSRNTSDALQERFGVWNGAWEGARMSPFIGAGTGSAQYLIDEGYLKTGFDWGLDYEFNAHNQFLQFLCQNGIVELVSFFVLLFVLFRPAVNRKNATFFMFMLMTCFAMITESILYVQKGIIFFYFFSCVFYYLDHE</sequence>
<feature type="transmembrane region" description="Helical" evidence="5">
    <location>
        <begin position="39"/>
        <end position="58"/>
    </location>
</feature>
<keyword evidence="3 5" id="KW-1133">Transmembrane helix</keyword>
<dbReference type="AlphaFoldDB" id="A0AAP2GR92"/>
<evidence type="ECO:0000313" key="8">
    <source>
        <dbReference type="Proteomes" id="UP001319200"/>
    </source>
</evidence>
<keyword evidence="8" id="KW-1185">Reference proteome</keyword>
<dbReference type="Pfam" id="PF04932">
    <property type="entry name" value="Wzy_C"/>
    <property type="match status" value="1"/>
</dbReference>
<feature type="transmembrane region" description="Helical" evidence="5">
    <location>
        <begin position="198"/>
        <end position="216"/>
    </location>
</feature>
<comment type="subcellular location">
    <subcellularLocation>
        <location evidence="1">Membrane</location>
        <topology evidence="1">Multi-pass membrane protein</topology>
    </subcellularLocation>
</comment>
<dbReference type="PANTHER" id="PTHR37422">
    <property type="entry name" value="TEICHURONIC ACID BIOSYNTHESIS PROTEIN TUAE"/>
    <property type="match status" value="1"/>
</dbReference>
<evidence type="ECO:0000256" key="2">
    <source>
        <dbReference type="ARBA" id="ARBA00022692"/>
    </source>
</evidence>
<name>A0AAP2GR92_9BACT</name>
<dbReference type="InterPro" id="IPR007016">
    <property type="entry name" value="O-antigen_ligase-rel_domated"/>
</dbReference>
<dbReference type="PANTHER" id="PTHR37422:SF13">
    <property type="entry name" value="LIPOPOLYSACCHARIDE BIOSYNTHESIS PROTEIN PA4999-RELATED"/>
    <property type="match status" value="1"/>
</dbReference>
<dbReference type="RefSeq" id="WP_254169616.1">
    <property type="nucleotide sequence ID" value="NZ_JAHESF010000051.1"/>
</dbReference>
<accession>A0AAP2GR92</accession>
<evidence type="ECO:0000313" key="7">
    <source>
        <dbReference type="EMBL" id="MBT1700928.1"/>
    </source>
</evidence>
<keyword evidence="2 5" id="KW-0812">Transmembrane</keyword>
<feature type="domain" description="O-antigen ligase-related" evidence="6">
    <location>
        <begin position="208"/>
        <end position="348"/>
    </location>
</feature>
<feature type="transmembrane region" description="Helical" evidence="5">
    <location>
        <begin position="70"/>
        <end position="88"/>
    </location>
</feature>
<proteinExistence type="predicted"/>
<evidence type="ECO:0000259" key="6">
    <source>
        <dbReference type="Pfam" id="PF04932"/>
    </source>
</evidence>
<keyword evidence="4 5" id="KW-0472">Membrane</keyword>
<keyword evidence="7" id="KW-0436">Ligase</keyword>
<dbReference type="InterPro" id="IPR051533">
    <property type="entry name" value="WaaL-like"/>
</dbReference>
<comment type="caution">
    <text evidence="7">The sequence shown here is derived from an EMBL/GenBank/DDBJ whole genome shotgun (WGS) entry which is preliminary data.</text>
</comment>
<dbReference type="EMBL" id="JAHESF010000051">
    <property type="protein sequence ID" value="MBT1700928.1"/>
    <property type="molecule type" value="Genomic_DNA"/>
</dbReference>